<comment type="caution">
    <text evidence="1">The sequence shown here is derived from an EMBL/GenBank/DDBJ whole genome shotgun (WGS) entry which is preliminary data.</text>
</comment>
<keyword evidence="2" id="KW-1185">Reference proteome</keyword>
<gene>
    <name evidence="1" type="ORF">L9F63_001409</name>
</gene>
<sequence length="64" mass="7689">KAKPEIWKKNIRKKKRNSGKAYTNTLAIKRKRKGKDMNYYQRYAKTQNICLLKFQVIIFCGYAM</sequence>
<evidence type="ECO:0000313" key="1">
    <source>
        <dbReference type="EMBL" id="KAJ9592030.1"/>
    </source>
</evidence>
<accession>A0AAD8EIP4</accession>
<dbReference type="Proteomes" id="UP001233999">
    <property type="component" value="Unassembled WGS sequence"/>
</dbReference>
<dbReference type="EMBL" id="JASPKZ010003849">
    <property type="protein sequence ID" value="KAJ9592030.1"/>
    <property type="molecule type" value="Genomic_DNA"/>
</dbReference>
<organism evidence="1 2">
    <name type="scientific">Diploptera punctata</name>
    <name type="common">Pacific beetle cockroach</name>
    <dbReference type="NCBI Taxonomy" id="6984"/>
    <lineage>
        <taxon>Eukaryota</taxon>
        <taxon>Metazoa</taxon>
        <taxon>Ecdysozoa</taxon>
        <taxon>Arthropoda</taxon>
        <taxon>Hexapoda</taxon>
        <taxon>Insecta</taxon>
        <taxon>Pterygota</taxon>
        <taxon>Neoptera</taxon>
        <taxon>Polyneoptera</taxon>
        <taxon>Dictyoptera</taxon>
        <taxon>Blattodea</taxon>
        <taxon>Blaberoidea</taxon>
        <taxon>Blaberidae</taxon>
        <taxon>Diplopterinae</taxon>
        <taxon>Diploptera</taxon>
    </lineage>
</organism>
<feature type="non-terminal residue" evidence="1">
    <location>
        <position position="64"/>
    </location>
</feature>
<evidence type="ECO:0000313" key="2">
    <source>
        <dbReference type="Proteomes" id="UP001233999"/>
    </source>
</evidence>
<feature type="non-terminal residue" evidence="1">
    <location>
        <position position="1"/>
    </location>
</feature>
<reference evidence="1" key="1">
    <citation type="journal article" date="2023" name="IScience">
        <title>Live-bearing cockroach genome reveals convergent evolutionary mechanisms linked to viviparity in insects and beyond.</title>
        <authorList>
            <person name="Fouks B."/>
            <person name="Harrison M.C."/>
            <person name="Mikhailova A.A."/>
            <person name="Marchal E."/>
            <person name="English S."/>
            <person name="Carruthers M."/>
            <person name="Jennings E.C."/>
            <person name="Chiamaka E.L."/>
            <person name="Frigard R.A."/>
            <person name="Pippel M."/>
            <person name="Attardo G.M."/>
            <person name="Benoit J.B."/>
            <person name="Bornberg-Bauer E."/>
            <person name="Tobe S.S."/>
        </authorList>
    </citation>
    <scope>NUCLEOTIDE SEQUENCE</scope>
    <source>
        <strain evidence="1">Stay&amp;Tobe</strain>
    </source>
</reference>
<dbReference type="AlphaFoldDB" id="A0AAD8EIP4"/>
<protein>
    <submittedName>
        <fullName evidence="1">Uncharacterized protein</fullName>
    </submittedName>
</protein>
<name>A0AAD8EIP4_DIPPU</name>
<proteinExistence type="predicted"/>
<reference evidence="1" key="2">
    <citation type="submission" date="2023-05" db="EMBL/GenBank/DDBJ databases">
        <authorList>
            <person name="Fouks B."/>
        </authorList>
    </citation>
    <scope>NUCLEOTIDE SEQUENCE</scope>
    <source>
        <strain evidence="1">Stay&amp;Tobe</strain>
        <tissue evidence="1">Testes</tissue>
    </source>
</reference>